<protein>
    <recommendedName>
        <fullName evidence="1">KIB1-4 beta-propeller domain-containing protein</fullName>
    </recommendedName>
</protein>
<evidence type="ECO:0000313" key="3">
    <source>
        <dbReference type="Proteomes" id="UP000077755"/>
    </source>
</evidence>
<reference evidence="2" key="2">
    <citation type="submission" date="2022-03" db="EMBL/GenBank/DDBJ databases">
        <title>Draft title - Genomic analysis of global carrot germplasm unveils the trajectory of domestication and the origin of high carotenoid orange carrot.</title>
        <authorList>
            <person name="Iorizzo M."/>
            <person name="Ellison S."/>
            <person name="Senalik D."/>
            <person name="Macko-Podgorni A."/>
            <person name="Grzebelus D."/>
            <person name="Bostan H."/>
            <person name="Rolling W."/>
            <person name="Curaba J."/>
            <person name="Simon P."/>
        </authorList>
    </citation>
    <scope>NUCLEOTIDE SEQUENCE</scope>
    <source>
        <tissue evidence="2">Leaf</tissue>
    </source>
</reference>
<dbReference type="Gramene" id="KZM88131">
    <property type="protein sequence ID" value="KZM88131"/>
    <property type="gene ID" value="DCAR_025206"/>
</dbReference>
<proteinExistence type="predicted"/>
<dbReference type="InterPro" id="IPR005174">
    <property type="entry name" value="KIB1-4_b-propeller"/>
</dbReference>
<dbReference type="PANTHER" id="PTHR45463:SF4">
    <property type="entry name" value="REGULATION PROTEIN, PUTATIVE-RELATED"/>
    <property type="match status" value="1"/>
</dbReference>
<gene>
    <name evidence="2" type="ORF">DCAR_0728951</name>
</gene>
<dbReference type="AlphaFoldDB" id="A0A164TXR8"/>
<accession>A0A164TXR8</accession>
<feature type="domain" description="KIB1-4 beta-propeller" evidence="1">
    <location>
        <begin position="76"/>
        <end position="307"/>
    </location>
</feature>
<reference evidence="2" key="1">
    <citation type="journal article" date="2016" name="Nat. Genet.">
        <title>A high-quality carrot genome assembly provides new insights into carotenoid accumulation and asterid genome evolution.</title>
        <authorList>
            <person name="Iorizzo M."/>
            <person name="Ellison S."/>
            <person name="Senalik D."/>
            <person name="Zeng P."/>
            <person name="Satapoomin P."/>
            <person name="Huang J."/>
            <person name="Bowman M."/>
            <person name="Iovene M."/>
            <person name="Sanseverino W."/>
            <person name="Cavagnaro P."/>
            <person name="Yildiz M."/>
            <person name="Macko-Podgorni A."/>
            <person name="Moranska E."/>
            <person name="Grzebelus E."/>
            <person name="Grzebelus D."/>
            <person name="Ashrafi H."/>
            <person name="Zheng Z."/>
            <person name="Cheng S."/>
            <person name="Spooner D."/>
            <person name="Van Deynze A."/>
            <person name="Simon P."/>
        </authorList>
    </citation>
    <scope>NUCLEOTIDE SEQUENCE</scope>
    <source>
        <tissue evidence="2">Leaf</tissue>
    </source>
</reference>
<dbReference type="Proteomes" id="UP000077755">
    <property type="component" value="Chromosome 7"/>
</dbReference>
<sequence length="360" mass="41268">MSSCNKHAEHDWASLPLLPLWMIKDKLDMFDNLSLSSVCRDWHSMSSSYPKRHTIGDGMPWIMQLNRSILSGARDFVSISRKKKFTLDLPEFVNALLLHSKQGWLLMLRKNLTKERKSYPDAESLFLINPFTRAKIGMPAVVLAYAPQECHGSFSTRNGNPERVVLLTGCFSGQMTLSIAFPGDLSWTKLSFFGQPMQIEGRCGLITIEEKVYYLNLMENMIIYDIGTKEWKELPGLGNENGDMYIMEYGEKIINLFFSTSEHTSHSFYSYNDTEFTWERIKIDDLKETSWYLSAKTSCFSAKDKDLKVNQLVPKYRGLIRGAPMTYGYDIVSHDLINGGRQTLELPWQINSSAKWVDIG</sequence>
<evidence type="ECO:0000259" key="1">
    <source>
        <dbReference type="Pfam" id="PF03478"/>
    </source>
</evidence>
<evidence type="ECO:0000313" key="2">
    <source>
        <dbReference type="EMBL" id="WOH09494.1"/>
    </source>
</evidence>
<dbReference type="EMBL" id="CP093349">
    <property type="protein sequence ID" value="WOH09494.1"/>
    <property type="molecule type" value="Genomic_DNA"/>
</dbReference>
<dbReference type="OMA" id="WERIKID"/>
<dbReference type="PANTHER" id="PTHR45463">
    <property type="entry name" value="OS09G0392200 PROTEIN"/>
    <property type="match status" value="1"/>
</dbReference>
<name>A0A164TXR8_DAUCS</name>
<organism evidence="2 3">
    <name type="scientific">Daucus carota subsp. sativus</name>
    <name type="common">Carrot</name>
    <dbReference type="NCBI Taxonomy" id="79200"/>
    <lineage>
        <taxon>Eukaryota</taxon>
        <taxon>Viridiplantae</taxon>
        <taxon>Streptophyta</taxon>
        <taxon>Embryophyta</taxon>
        <taxon>Tracheophyta</taxon>
        <taxon>Spermatophyta</taxon>
        <taxon>Magnoliopsida</taxon>
        <taxon>eudicotyledons</taxon>
        <taxon>Gunneridae</taxon>
        <taxon>Pentapetalae</taxon>
        <taxon>asterids</taxon>
        <taxon>campanulids</taxon>
        <taxon>Apiales</taxon>
        <taxon>Apiaceae</taxon>
        <taxon>Apioideae</taxon>
        <taxon>Scandiceae</taxon>
        <taxon>Daucinae</taxon>
        <taxon>Daucus</taxon>
        <taxon>Daucus sect. Daucus</taxon>
    </lineage>
</organism>
<keyword evidence="3" id="KW-1185">Reference proteome</keyword>
<dbReference type="OrthoDB" id="600964at2759"/>
<dbReference type="Pfam" id="PF03478">
    <property type="entry name" value="Beta-prop_KIB1-4"/>
    <property type="match status" value="1"/>
</dbReference>
<dbReference type="KEGG" id="dcr:108194892"/>